<sequence length="287" mass="32328">MITEHGLGKRTPLGVLIVYSLLILFALWTLFPIFWALITSFKQPGDSFKATFIPYKQFQPTLYAWHDAFVTTRDRTLKSLVNSIIIATVSSVVVLLLGAFAGYSLARYEFKKWKNKDIALWILSQRMFPPVAVLIPYFLIMKWLHLLDNLLAIIIAHIAMNLPLAVWLMLDFFSDLSKDIEDAALIDGCGHFKAFFYIALPIAAPGLVAVYVLSFIFSWNEFLFVIVFSFQKAMTLPVMIAGSLTVRGLDFWKVASLSILAIIPPVILAVILSRYLVRGLTMGAVKD</sequence>
<dbReference type="InterPro" id="IPR050901">
    <property type="entry name" value="BP-dep_ABC_trans_perm"/>
</dbReference>
<comment type="similarity">
    <text evidence="7">Belongs to the binding-protein-dependent transport system permease family.</text>
</comment>
<keyword evidence="4 7" id="KW-0812">Transmembrane</keyword>
<feature type="transmembrane region" description="Helical" evidence="7">
    <location>
        <begin position="254"/>
        <end position="277"/>
    </location>
</feature>
<keyword evidence="2 7" id="KW-0813">Transport</keyword>
<dbReference type="GO" id="GO:0055085">
    <property type="term" value="P:transmembrane transport"/>
    <property type="evidence" value="ECO:0007669"/>
    <property type="project" value="InterPro"/>
</dbReference>
<organism evidence="9 10">
    <name type="scientific">candidate division KSB3 bacterium</name>
    <dbReference type="NCBI Taxonomy" id="2044937"/>
    <lineage>
        <taxon>Bacteria</taxon>
        <taxon>candidate division KSB3</taxon>
    </lineage>
</organism>
<dbReference type="Gene3D" id="1.10.3720.10">
    <property type="entry name" value="MetI-like"/>
    <property type="match status" value="1"/>
</dbReference>
<dbReference type="Pfam" id="PF00528">
    <property type="entry name" value="BPD_transp_1"/>
    <property type="match status" value="1"/>
</dbReference>
<dbReference type="PANTHER" id="PTHR32243">
    <property type="entry name" value="MALTOSE TRANSPORT SYSTEM PERMEASE-RELATED"/>
    <property type="match status" value="1"/>
</dbReference>
<feature type="transmembrane region" description="Helical" evidence="7">
    <location>
        <begin position="222"/>
        <end position="242"/>
    </location>
</feature>
<dbReference type="SUPFAM" id="SSF161098">
    <property type="entry name" value="MetI-like"/>
    <property type="match status" value="1"/>
</dbReference>
<keyword evidence="3" id="KW-1003">Cell membrane</keyword>
<evidence type="ECO:0000256" key="4">
    <source>
        <dbReference type="ARBA" id="ARBA00022692"/>
    </source>
</evidence>
<dbReference type="PANTHER" id="PTHR32243:SF18">
    <property type="entry name" value="INNER MEMBRANE ABC TRANSPORTER PERMEASE PROTEIN YCJP"/>
    <property type="match status" value="1"/>
</dbReference>
<dbReference type="AlphaFoldDB" id="A0A9D5JYV3"/>
<dbReference type="Proteomes" id="UP000649604">
    <property type="component" value="Unassembled WGS sequence"/>
</dbReference>
<feature type="domain" description="ABC transmembrane type-1" evidence="8">
    <location>
        <begin position="80"/>
        <end position="272"/>
    </location>
</feature>
<comment type="subcellular location">
    <subcellularLocation>
        <location evidence="1 7">Cell membrane</location>
        <topology evidence="1 7">Multi-pass membrane protein</topology>
    </subcellularLocation>
</comment>
<evidence type="ECO:0000256" key="5">
    <source>
        <dbReference type="ARBA" id="ARBA00022989"/>
    </source>
</evidence>
<protein>
    <submittedName>
        <fullName evidence="9">ABC transporter permease subunit</fullName>
    </submittedName>
</protein>
<feature type="transmembrane region" description="Helical" evidence="7">
    <location>
        <begin position="12"/>
        <end position="38"/>
    </location>
</feature>
<dbReference type="InterPro" id="IPR000515">
    <property type="entry name" value="MetI-like"/>
</dbReference>
<feature type="transmembrane region" description="Helical" evidence="7">
    <location>
        <begin position="118"/>
        <end position="139"/>
    </location>
</feature>
<keyword evidence="5 7" id="KW-1133">Transmembrane helix</keyword>
<evidence type="ECO:0000313" key="10">
    <source>
        <dbReference type="Proteomes" id="UP000649604"/>
    </source>
</evidence>
<dbReference type="PROSITE" id="PS50928">
    <property type="entry name" value="ABC_TM1"/>
    <property type="match status" value="1"/>
</dbReference>
<comment type="caution">
    <text evidence="9">The sequence shown here is derived from an EMBL/GenBank/DDBJ whole genome shotgun (WGS) entry which is preliminary data.</text>
</comment>
<name>A0A9D5JYV3_9BACT</name>
<gene>
    <name evidence="9" type="ORF">GF339_18070</name>
</gene>
<evidence type="ECO:0000313" key="9">
    <source>
        <dbReference type="EMBL" id="MBD3326496.1"/>
    </source>
</evidence>
<evidence type="ECO:0000256" key="1">
    <source>
        <dbReference type="ARBA" id="ARBA00004651"/>
    </source>
</evidence>
<dbReference type="InterPro" id="IPR035906">
    <property type="entry name" value="MetI-like_sf"/>
</dbReference>
<proteinExistence type="inferred from homology"/>
<evidence type="ECO:0000256" key="2">
    <source>
        <dbReference type="ARBA" id="ARBA00022448"/>
    </source>
</evidence>
<dbReference type="CDD" id="cd06261">
    <property type="entry name" value="TM_PBP2"/>
    <property type="match status" value="1"/>
</dbReference>
<evidence type="ECO:0000256" key="7">
    <source>
        <dbReference type="RuleBase" id="RU363032"/>
    </source>
</evidence>
<feature type="transmembrane region" description="Helical" evidence="7">
    <location>
        <begin position="151"/>
        <end position="173"/>
    </location>
</feature>
<reference evidence="9" key="1">
    <citation type="submission" date="2019-11" db="EMBL/GenBank/DDBJ databases">
        <title>Microbial mats filling the niche in hypersaline microbial mats.</title>
        <authorList>
            <person name="Wong H.L."/>
            <person name="Macleod F.I."/>
            <person name="White R.A. III"/>
            <person name="Burns B.P."/>
        </authorList>
    </citation>
    <scope>NUCLEOTIDE SEQUENCE</scope>
    <source>
        <strain evidence="9">Rbin_158</strain>
    </source>
</reference>
<evidence type="ECO:0000256" key="6">
    <source>
        <dbReference type="ARBA" id="ARBA00023136"/>
    </source>
</evidence>
<feature type="transmembrane region" description="Helical" evidence="7">
    <location>
        <begin position="194"/>
        <end position="216"/>
    </location>
</feature>
<accession>A0A9D5JYV3</accession>
<feature type="transmembrane region" description="Helical" evidence="7">
    <location>
        <begin position="84"/>
        <end position="106"/>
    </location>
</feature>
<evidence type="ECO:0000256" key="3">
    <source>
        <dbReference type="ARBA" id="ARBA00022475"/>
    </source>
</evidence>
<dbReference type="GO" id="GO:0005886">
    <property type="term" value="C:plasma membrane"/>
    <property type="evidence" value="ECO:0007669"/>
    <property type="project" value="UniProtKB-SubCell"/>
</dbReference>
<keyword evidence="6 7" id="KW-0472">Membrane</keyword>
<dbReference type="EMBL" id="WJJP01000589">
    <property type="protein sequence ID" value="MBD3326496.1"/>
    <property type="molecule type" value="Genomic_DNA"/>
</dbReference>
<evidence type="ECO:0000259" key="8">
    <source>
        <dbReference type="PROSITE" id="PS50928"/>
    </source>
</evidence>